<gene>
    <name evidence="3" type="ORF">AB6A40_010957</name>
</gene>
<dbReference type="AlphaFoldDB" id="A0ABD6EWB8"/>
<sequence>DRCTVVRSGTYVSTKQNHPVFMPSRHKTDERWDFRPTEKELEEIDEIFKGQYKIPNNFEMTAPPHKPGDNINMASELYYRNSQTTHFCRKLGISDLNELLCAQDLNGIGIPFALSVNSCESEQEKFRSENIVFGESDFIIDRGSSDRLEDFPTPELTIQQMSVVSTESSTGNSAVSQNLVPVIPSENSSN</sequence>
<proteinExistence type="predicted"/>
<protein>
    <recommendedName>
        <fullName evidence="2">Lariat debranching enzyme C-terminal domain-containing protein</fullName>
    </recommendedName>
</protein>
<evidence type="ECO:0000313" key="3">
    <source>
        <dbReference type="EMBL" id="MFH4984248.1"/>
    </source>
</evidence>
<feature type="region of interest" description="Disordered" evidence="1">
    <location>
        <begin position="168"/>
        <end position="190"/>
    </location>
</feature>
<evidence type="ECO:0000313" key="4">
    <source>
        <dbReference type="Proteomes" id="UP001608902"/>
    </source>
</evidence>
<keyword evidence="4" id="KW-1185">Reference proteome</keyword>
<name>A0ABD6EWB8_9BILA</name>
<evidence type="ECO:0000256" key="1">
    <source>
        <dbReference type="SAM" id="MobiDB-lite"/>
    </source>
</evidence>
<dbReference type="EMBL" id="JBGFUD010016109">
    <property type="protein sequence ID" value="MFH4984248.1"/>
    <property type="molecule type" value="Genomic_DNA"/>
</dbReference>
<organism evidence="3 4">
    <name type="scientific">Gnathostoma spinigerum</name>
    <dbReference type="NCBI Taxonomy" id="75299"/>
    <lineage>
        <taxon>Eukaryota</taxon>
        <taxon>Metazoa</taxon>
        <taxon>Ecdysozoa</taxon>
        <taxon>Nematoda</taxon>
        <taxon>Chromadorea</taxon>
        <taxon>Rhabditida</taxon>
        <taxon>Spirurina</taxon>
        <taxon>Gnathostomatomorpha</taxon>
        <taxon>Gnathostomatoidea</taxon>
        <taxon>Gnathostomatidae</taxon>
        <taxon>Gnathostoma</taxon>
    </lineage>
</organism>
<dbReference type="Proteomes" id="UP001608902">
    <property type="component" value="Unassembled WGS sequence"/>
</dbReference>
<comment type="caution">
    <text evidence="3">The sequence shown here is derived from an EMBL/GenBank/DDBJ whole genome shotgun (WGS) entry which is preliminary data.</text>
</comment>
<reference evidence="3 4" key="1">
    <citation type="submission" date="2024-08" db="EMBL/GenBank/DDBJ databases">
        <title>Gnathostoma spinigerum genome.</title>
        <authorList>
            <person name="Gonzalez-Bertolin B."/>
            <person name="Monzon S."/>
            <person name="Zaballos A."/>
            <person name="Jimenez P."/>
            <person name="Dekumyoy P."/>
            <person name="Varona S."/>
            <person name="Cuesta I."/>
            <person name="Sumanam S."/>
            <person name="Adisakwattana P."/>
            <person name="Gasser R.B."/>
            <person name="Hernandez-Gonzalez A."/>
            <person name="Young N.D."/>
            <person name="Perteguer M.J."/>
        </authorList>
    </citation>
    <scope>NUCLEOTIDE SEQUENCE [LARGE SCALE GENOMIC DNA]</scope>
    <source>
        <strain evidence="3">AL3</strain>
        <tissue evidence="3">Liver</tissue>
    </source>
</reference>
<dbReference type="SMART" id="SM01124">
    <property type="entry name" value="DBR1"/>
    <property type="match status" value="1"/>
</dbReference>
<evidence type="ECO:0000259" key="2">
    <source>
        <dbReference type="SMART" id="SM01124"/>
    </source>
</evidence>
<accession>A0ABD6EWB8</accession>
<feature type="domain" description="Lariat debranching enzyme C-terminal" evidence="2">
    <location>
        <begin position="6"/>
        <end position="97"/>
    </location>
</feature>
<dbReference type="Pfam" id="PF05011">
    <property type="entry name" value="DBR1"/>
    <property type="match status" value="1"/>
</dbReference>
<feature type="non-terminal residue" evidence="3">
    <location>
        <position position="1"/>
    </location>
</feature>
<dbReference type="InterPro" id="IPR007708">
    <property type="entry name" value="DBR1_C"/>
</dbReference>